<accession>A0A8H3IZU2</accession>
<reference evidence="2" key="1">
    <citation type="submission" date="2021-03" db="EMBL/GenBank/DDBJ databases">
        <authorList>
            <person name="Tagirdzhanova G."/>
        </authorList>
    </citation>
    <scope>NUCLEOTIDE SEQUENCE</scope>
</reference>
<protein>
    <submittedName>
        <fullName evidence="2">Uncharacterized protein</fullName>
    </submittedName>
</protein>
<feature type="compositionally biased region" description="Basic and acidic residues" evidence="1">
    <location>
        <begin position="1"/>
        <end position="16"/>
    </location>
</feature>
<evidence type="ECO:0000313" key="2">
    <source>
        <dbReference type="EMBL" id="CAF9936069.1"/>
    </source>
</evidence>
<name>A0A8H3IZU2_9LECA</name>
<dbReference type="Proteomes" id="UP000664534">
    <property type="component" value="Unassembled WGS sequence"/>
</dbReference>
<feature type="region of interest" description="Disordered" evidence="1">
    <location>
        <begin position="253"/>
        <end position="276"/>
    </location>
</feature>
<feature type="region of interest" description="Disordered" evidence="1">
    <location>
        <begin position="122"/>
        <end position="164"/>
    </location>
</feature>
<feature type="region of interest" description="Disordered" evidence="1">
    <location>
        <begin position="394"/>
        <end position="419"/>
    </location>
</feature>
<dbReference type="OrthoDB" id="5422628at2759"/>
<organism evidence="2 3">
    <name type="scientific">Imshaugia aleurites</name>
    <dbReference type="NCBI Taxonomy" id="172621"/>
    <lineage>
        <taxon>Eukaryota</taxon>
        <taxon>Fungi</taxon>
        <taxon>Dikarya</taxon>
        <taxon>Ascomycota</taxon>
        <taxon>Pezizomycotina</taxon>
        <taxon>Lecanoromycetes</taxon>
        <taxon>OSLEUM clade</taxon>
        <taxon>Lecanoromycetidae</taxon>
        <taxon>Lecanorales</taxon>
        <taxon>Lecanorineae</taxon>
        <taxon>Parmeliaceae</taxon>
        <taxon>Imshaugia</taxon>
    </lineage>
</organism>
<feature type="compositionally biased region" description="Basic and acidic residues" evidence="1">
    <location>
        <begin position="155"/>
        <end position="164"/>
    </location>
</feature>
<feature type="region of interest" description="Disordered" evidence="1">
    <location>
        <begin position="1"/>
        <end position="59"/>
    </location>
</feature>
<comment type="caution">
    <text evidence="2">The sequence shown here is derived from an EMBL/GenBank/DDBJ whole genome shotgun (WGS) entry which is preliminary data.</text>
</comment>
<gene>
    <name evidence="2" type="ORF">IMSHALPRED_010450</name>
</gene>
<proteinExistence type="predicted"/>
<keyword evidence="3" id="KW-1185">Reference proteome</keyword>
<feature type="compositionally biased region" description="Low complexity" evidence="1">
    <location>
        <begin position="17"/>
        <end position="28"/>
    </location>
</feature>
<dbReference type="EMBL" id="CAJPDT010000088">
    <property type="protein sequence ID" value="CAF9936069.1"/>
    <property type="molecule type" value="Genomic_DNA"/>
</dbReference>
<evidence type="ECO:0000313" key="3">
    <source>
        <dbReference type="Proteomes" id="UP000664534"/>
    </source>
</evidence>
<dbReference type="AlphaFoldDB" id="A0A8H3IZU2"/>
<evidence type="ECO:0000256" key="1">
    <source>
        <dbReference type="SAM" id="MobiDB-lite"/>
    </source>
</evidence>
<sequence length="464" mass="52668">MSDAEEKMSRTKDTRRPTTTAPAAPLTTKNLAKHQEEITSAVETAPRKENTHPPPTPTTRLIQMRNFLVTEDMHSYPRFATRMEQIEQFLREMPQEKRNIHHSIYHEVKGLLRSHKSYLGAATEPSLQRRPRKTAKNLPRPIMSLPAETEEPEDRADPWSKKLDDLTRRVRQSPNGGHEAYAASQLRELARPLNRGRLPSADEAYRLIYAEIGKENRENEPSDEIDYDQLLPFEQNHSPSSEEQKFSQELWSRYPPKGSKEPALRLGEGSLMPQEMKDIDWDRDRSKLDESLVGHEDVDDGDAQLLFAETPFLQKMMSDQISSDLATRVKKGEKKEPVAWKPAVLMTQKFALPRPAPSKIVEAAEIAKSLSIQPDLPTPSPRTAFFRKRKFEQVSDSEFEEEGEDRRPETPVDSSGIMQGGRVYVDEAISSEDSLFDGSVGPIAEMSGALQDLEGEDLHLYSAD</sequence>